<dbReference type="RefSeq" id="WP_144697931.1">
    <property type="nucleotide sequence ID" value="NZ_VNJJ01000001.1"/>
</dbReference>
<reference evidence="1 2" key="1">
    <citation type="submission" date="2019-07" db="EMBL/GenBank/DDBJ databases">
        <authorList>
            <person name="Kim J."/>
        </authorList>
    </citation>
    <scope>NUCLEOTIDE SEQUENCE [LARGE SCALE GENOMIC DNA]</scope>
    <source>
        <strain evidence="1 2">G13</strain>
    </source>
</reference>
<evidence type="ECO:0000313" key="2">
    <source>
        <dbReference type="Proteomes" id="UP000316330"/>
    </source>
</evidence>
<organism evidence="1 2">
    <name type="scientific">Cohnella terricola</name>
    <dbReference type="NCBI Taxonomy" id="1289167"/>
    <lineage>
        <taxon>Bacteria</taxon>
        <taxon>Bacillati</taxon>
        <taxon>Bacillota</taxon>
        <taxon>Bacilli</taxon>
        <taxon>Bacillales</taxon>
        <taxon>Paenibacillaceae</taxon>
        <taxon>Cohnella</taxon>
    </lineage>
</organism>
<dbReference type="Proteomes" id="UP000316330">
    <property type="component" value="Unassembled WGS sequence"/>
</dbReference>
<accession>A0A559JX11</accession>
<proteinExistence type="predicted"/>
<sequence>MTDFFNNGPLPDWKEVQKWLGKDIPWNLVENWNRRGDASWLNDYVKKMMQNTMPSMVHSRRSFNVETKQDAKTVSLSIRLDPDTDIRKLQMFATSERLKFTGLPGDGKRVVRFPSLVYPRSGKAEMKNDRTLVIRFKRRPREKSEYELFIQP</sequence>
<protein>
    <recommendedName>
        <fullName evidence="3">Hsp20/alpha crystallin family protein</fullName>
    </recommendedName>
</protein>
<keyword evidence="2" id="KW-1185">Reference proteome</keyword>
<evidence type="ECO:0000313" key="1">
    <source>
        <dbReference type="EMBL" id="TVY04424.1"/>
    </source>
</evidence>
<name>A0A559JX11_9BACL</name>
<comment type="caution">
    <text evidence="1">The sequence shown here is derived from an EMBL/GenBank/DDBJ whole genome shotgun (WGS) entry which is preliminary data.</text>
</comment>
<gene>
    <name evidence="1" type="ORF">FPZ45_02250</name>
</gene>
<dbReference type="EMBL" id="VNJJ01000001">
    <property type="protein sequence ID" value="TVY04424.1"/>
    <property type="molecule type" value="Genomic_DNA"/>
</dbReference>
<dbReference type="AlphaFoldDB" id="A0A559JX11"/>
<evidence type="ECO:0008006" key="3">
    <source>
        <dbReference type="Google" id="ProtNLM"/>
    </source>
</evidence>
<dbReference type="OrthoDB" id="2678548at2"/>